<gene>
    <name evidence="2" type="ORF">E2C01_040556</name>
</gene>
<feature type="region of interest" description="Disordered" evidence="1">
    <location>
        <begin position="75"/>
        <end position="97"/>
    </location>
</feature>
<dbReference type="InterPro" id="IPR036236">
    <property type="entry name" value="Znf_C2H2_sf"/>
</dbReference>
<name>A0A5B7FMT9_PORTR</name>
<protein>
    <recommendedName>
        <fullName evidence="4">U1-type domain-containing protein</fullName>
    </recommendedName>
</protein>
<dbReference type="EMBL" id="VSRR010007400">
    <property type="protein sequence ID" value="MPC46826.1"/>
    <property type="molecule type" value="Genomic_DNA"/>
</dbReference>
<dbReference type="SUPFAM" id="SSF57667">
    <property type="entry name" value="beta-beta-alpha zinc fingers"/>
    <property type="match status" value="1"/>
</dbReference>
<evidence type="ECO:0000313" key="3">
    <source>
        <dbReference type="Proteomes" id="UP000324222"/>
    </source>
</evidence>
<keyword evidence="3" id="KW-1185">Reference proteome</keyword>
<accession>A0A5B7FMT9</accession>
<evidence type="ECO:0008006" key="4">
    <source>
        <dbReference type="Google" id="ProtNLM"/>
    </source>
</evidence>
<dbReference type="AlphaFoldDB" id="A0A5B7FMT9"/>
<proteinExistence type="predicted"/>
<evidence type="ECO:0000256" key="1">
    <source>
        <dbReference type="SAM" id="MobiDB-lite"/>
    </source>
</evidence>
<sequence>MILLSRGGRLPICEGSQARQLIAPSSLGWHRQCEYLLVYEKDQQEGLLTQFPPDDSDDLWCKVCKTKVKNKKYNAEMHAKSQKHQRTADQIKGSPSV</sequence>
<dbReference type="Proteomes" id="UP000324222">
    <property type="component" value="Unassembled WGS sequence"/>
</dbReference>
<evidence type="ECO:0000313" key="2">
    <source>
        <dbReference type="EMBL" id="MPC46826.1"/>
    </source>
</evidence>
<comment type="caution">
    <text evidence="2">The sequence shown here is derived from an EMBL/GenBank/DDBJ whole genome shotgun (WGS) entry which is preliminary data.</text>
</comment>
<reference evidence="2 3" key="1">
    <citation type="submission" date="2019-05" db="EMBL/GenBank/DDBJ databases">
        <title>Another draft genome of Portunus trituberculatus and its Hox gene families provides insights of decapod evolution.</title>
        <authorList>
            <person name="Jeong J.-H."/>
            <person name="Song I."/>
            <person name="Kim S."/>
            <person name="Choi T."/>
            <person name="Kim D."/>
            <person name="Ryu S."/>
            <person name="Kim W."/>
        </authorList>
    </citation>
    <scope>NUCLEOTIDE SEQUENCE [LARGE SCALE GENOMIC DNA]</scope>
    <source>
        <tissue evidence="2">Muscle</tissue>
    </source>
</reference>
<organism evidence="2 3">
    <name type="scientific">Portunus trituberculatus</name>
    <name type="common">Swimming crab</name>
    <name type="synonym">Neptunus trituberculatus</name>
    <dbReference type="NCBI Taxonomy" id="210409"/>
    <lineage>
        <taxon>Eukaryota</taxon>
        <taxon>Metazoa</taxon>
        <taxon>Ecdysozoa</taxon>
        <taxon>Arthropoda</taxon>
        <taxon>Crustacea</taxon>
        <taxon>Multicrustacea</taxon>
        <taxon>Malacostraca</taxon>
        <taxon>Eumalacostraca</taxon>
        <taxon>Eucarida</taxon>
        <taxon>Decapoda</taxon>
        <taxon>Pleocyemata</taxon>
        <taxon>Brachyura</taxon>
        <taxon>Eubrachyura</taxon>
        <taxon>Portunoidea</taxon>
        <taxon>Portunidae</taxon>
        <taxon>Portuninae</taxon>
        <taxon>Portunus</taxon>
    </lineage>
</organism>